<reference evidence="3 4" key="1">
    <citation type="journal article" date="2007" name="Nature">
        <title>Evolution of genes and genomes on the Drosophila phylogeny.</title>
        <authorList>
            <consortium name="Drosophila 12 Genomes Consortium"/>
            <person name="Clark A.G."/>
            <person name="Eisen M.B."/>
            <person name="Smith D.R."/>
            <person name="Bergman C.M."/>
            <person name="Oliver B."/>
            <person name="Markow T.A."/>
            <person name="Kaufman T.C."/>
            <person name="Kellis M."/>
            <person name="Gelbart W."/>
            <person name="Iyer V.N."/>
            <person name="Pollard D.A."/>
            <person name="Sackton T.B."/>
            <person name="Larracuente A.M."/>
            <person name="Singh N.D."/>
            <person name="Abad J.P."/>
            <person name="Abt D.N."/>
            <person name="Adryan B."/>
            <person name="Aguade M."/>
            <person name="Akashi H."/>
            <person name="Anderson W.W."/>
            <person name="Aquadro C.F."/>
            <person name="Ardell D.H."/>
            <person name="Arguello R."/>
            <person name="Artieri C.G."/>
            <person name="Barbash D.A."/>
            <person name="Barker D."/>
            <person name="Barsanti P."/>
            <person name="Batterham P."/>
            <person name="Batzoglou S."/>
            <person name="Begun D."/>
            <person name="Bhutkar A."/>
            <person name="Blanco E."/>
            <person name="Bosak S.A."/>
            <person name="Bradley R.K."/>
            <person name="Brand A.D."/>
            <person name="Brent M.R."/>
            <person name="Brooks A.N."/>
            <person name="Brown R.H."/>
            <person name="Butlin R.K."/>
            <person name="Caggese C."/>
            <person name="Calvi B.R."/>
            <person name="Bernardo de Carvalho A."/>
            <person name="Caspi A."/>
            <person name="Castrezana S."/>
            <person name="Celniker S.E."/>
            <person name="Chang J.L."/>
            <person name="Chapple C."/>
            <person name="Chatterji S."/>
            <person name="Chinwalla A."/>
            <person name="Civetta A."/>
            <person name="Clifton S.W."/>
            <person name="Comeron J.M."/>
            <person name="Costello J.C."/>
            <person name="Coyne J.A."/>
            <person name="Daub J."/>
            <person name="David R.G."/>
            <person name="Delcher A.L."/>
            <person name="Delehaunty K."/>
            <person name="Do C.B."/>
            <person name="Ebling H."/>
            <person name="Edwards K."/>
            <person name="Eickbush T."/>
            <person name="Evans J.D."/>
            <person name="Filipski A."/>
            <person name="Findeiss S."/>
            <person name="Freyhult E."/>
            <person name="Fulton L."/>
            <person name="Fulton R."/>
            <person name="Garcia A.C."/>
            <person name="Gardiner A."/>
            <person name="Garfield D.A."/>
            <person name="Garvin B.E."/>
            <person name="Gibson G."/>
            <person name="Gilbert D."/>
            <person name="Gnerre S."/>
            <person name="Godfrey J."/>
            <person name="Good R."/>
            <person name="Gotea V."/>
            <person name="Gravely B."/>
            <person name="Greenberg A.J."/>
            <person name="Griffiths-Jones S."/>
            <person name="Gross S."/>
            <person name="Guigo R."/>
            <person name="Gustafson E.A."/>
            <person name="Haerty W."/>
            <person name="Hahn M.W."/>
            <person name="Halligan D.L."/>
            <person name="Halpern A.L."/>
            <person name="Halter G.M."/>
            <person name="Han M.V."/>
            <person name="Heger A."/>
            <person name="Hillier L."/>
            <person name="Hinrichs A.S."/>
            <person name="Holmes I."/>
            <person name="Hoskins R.A."/>
            <person name="Hubisz M.J."/>
            <person name="Hultmark D."/>
            <person name="Huntley M.A."/>
            <person name="Jaffe D.B."/>
            <person name="Jagadeeshan S."/>
            <person name="Jeck W.R."/>
            <person name="Johnson J."/>
            <person name="Jones C.D."/>
            <person name="Jordan W.C."/>
            <person name="Karpen G.H."/>
            <person name="Kataoka E."/>
            <person name="Keightley P.D."/>
            <person name="Kheradpour P."/>
            <person name="Kirkness E.F."/>
            <person name="Koerich L.B."/>
            <person name="Kristiansen K."/>
            <person name="Kudrna D."/>
            <person name="Kulathinal R.J."/>
            <person name="Kumar S."/>
            <person name="Kwok R."/>
            <person name="Lander E."/>
            <person name="Langley C.H."/>
            <person name="Lapoint R."/>
            <person name="Lazzaro B.P."/>
            <person name="Lee S.J."/>
            <person name="Levesque L."/>
            <person name="Li R."/>
            <person name="Lin C.F."/>
            <person name="Lin M.F."/>
            <person name="Lindblad-Toh K."/>
            <person name="Llopart A."/>
            <person name="Long M."/>
            <person name="Low L."/>
            <person name="Lozovsky E."/>
            <person name="Lu J."/>
            <person name="Luo M."/>
            <person name="Machado C.A."/>
            <person name="Makalowski W."/>
            <person name="Marzo M."/>
            <person name="Matsuda M."/>
            <person name="Matzkin L."/>
            <person name="McAllister B."/>
            <person name="McBride C.S."/>
            <person name="McKernan B."/>
            <person name="McKernan K."/>
            <person name="Mendez-Lago M."/>
            <person name="Minx P."/>
            <person name="Mollenhauer M.U."/>
            <person name="Montooth K."/>
            <person name="Mount S.M."/>
            <person name="Mu X."/>
            <person name="Myers E."/>
            <person name="Negre B."/>
            <person name="Newfeld S."/>
            <person name="Nielsen R."/>
            <person name="Noor M.A."/>
            <person name="O'Grady P."/>
            <person name="Pachter L."/>
            <person name="Papaceit M."/>
            <person name="Parisi M.J."/>
            <person name="Parisi M."/>
            <person name="Parts L."/>
            <person name="Pedersen J.S."/>
            <person name="Pesole G."/>
            <person name="Phillippy A.M."/>
            <person name="Ponting C.P."/>
            <person name="Pop M."/>
            <person name="Porcelli D."/>
            <person name="Powell J.R."/>
            <person name="Prohaska S."/>
            <person name="Pruitt K."/>
            <person name="Puig M."/>
            <person name="Quesneville H."/>
            <person name="Ram K.R."/>
            <person name="Rand D."/>
            <person name="Rasmussen M.D."/>
            <person name="Reed L.K."/>
            <person name="Reenan R."/>
            <person name="Reily A."/>
            <person name="Remington K.A."/>
            <person name="Rieger T.T."/>
            <person name="Ritchie M.G."/>
            <person name="Robin C."/>
            <person name="Rogers Y.H."/>
            <person name="Rohde C."/>
            <person name="Rozas J."/>
            <person name="Rubenfield M.J."/>
            <person name="Ruiz A."/>
            <person name="Russo S."/>
            <person name="Salzberg S.L."/>
            <person name="Sanchez-Gracia A."/>
            <person name="Saranga D.J."/>
            <person name="Sato H."/>
            <person name="Schaeffer S.W."/>
            <person name="Schatz M.C."/>
            <person name="Schlenke T."/>
            <person name="Schwartz R."/>
            <person name="Segarra C."/>
            <person name="Singh R.S."/>
            <person name="Sirot L."/>
            <person name="Sirota M."/>
            <person name="Sisneros N.B."/>
            <person name="Smith C.D."/>
            <person name="Smith T.F."/>
            <person name="Spieth J."/>
            <person name="Stage D.E."/>
            <person name="Stark A."/>
            <person name="Stephan W."/>
            <person name="Strausberg R.L."/>
            <person name="Strempel S."/>
            <person name="Sturgill D."/>
            <person name="Sutton G."/>
            <person name="Sutton G.G."/>
            <person name="Tao W."/>
            <person name="Teichmann S."/>
            <person name="Tobari Y.N."/>
            <person name="Tomimura Y."/>
            <person name="Tsolas J.M."/>
            <person name="Valente V.L."/>
            <person name="Venter E."/>
            <person name="Venter J.C."/>
            <person name="Vicario S."/>
            <person name="Vieira F.G."/>
            <person name="Vilella A.J."/>
            <person name="Villasante A."/>
            <person name="Walenz B."/>
            <person name="Wang J."/>
            <person name="Wasserman M."/>
            <person name="Watts T."/>
            <person name="Wilson D."/>
            <person name="Wilson R.K."/>
            <person name="Wing R.A."/>
            <person name="Wolfner M.F."/>
            <person name="Wong A."/>
            <person name="Wong G.K."/>
            <person name="Wu C.I."/>
            <person name="Wu G."/>
            <person name="Yamamoto D."/>
            <person name="Yang H.P."/>
            <person name="Yang S.P."/>
            <person name="Yorke J.A."/>
            <person name="Yoshida K."/>
            <person name="Zdobnov E."/>
            <person name="Zhang P."/>
            <person name="Zhang Y."/>
            <person name="Zimin A.V."/>
            <person name="Baldwin J."/>
            <person name="Abdouelleil A."/>
            <person name="Abdulkadir J."/>
            <person name="Abebe A."/>
            <person name="Abera B."/>
            <person name="Abreu J."/>
            <person name="Acer S.C."/>
            <person name="Aftuck L."/>
            <person name="Alexander A."/>
            <person name="An P."/>
            <person name="Anderson E."/>
            <person name="Anderson S."/>
            <person name="Arachi H."/>
            <person name="Azer M."/>
            <person name="Bachantsang P."/>
            <person name="Barry A."/>
            <person name="Bayul T."/>
            <person name="Berlin A."/>
            <person name="Bessette D."/>
            <person name="Bloom T."/>
            <person name="Blye J."/>
            <person name="Boguslavskiy L."/>
            <person name="Bonnet C."/>
            <person name="Boukhgalter B."/>
            <person name="Bourzgui I."/>
            <person name="Brown A."/>
            <person name="Cahill P."/>
            <person name="Channer S."/>
            <person name="Cheshatsang Y."/>
            <person name="Chuda L."/>
            <person name="Citroen M."/>
            <person name="Collymore A."/>
            <person name="Cooke P."/>
            <person name="Costello M."/>
            <person name="D'Aco K."/>
            <person name="Daza R."/>
            <person name="De Haan G."/>
            <person name="DeGray S."/>
            <person name="DeMaso C."/>
            <person name="Dhargay N."/>
            <person name="Dooley K."/>
            <person name="Dooley E."/>
            <person name="Doricent M."/>
            <person name="Dorje P."/>
            <person name="Dorjee K."/>
            <person name="Dupes A."/>
            <person name="Elong R."/>
            <person name="Falk J."/>
            <person name="Farina A."/>
            <person name="Faro S."/>
            <person name="Ferguson D."/>
            <person name="Fisher S."/>
            <person name="Foley C.D."/>
            <person name="Franke A."/>
            <person name="Friedrich D."/>
            <person name="Gadbois L."/>
            <person name="Gearin G."/>
            <person name="Gearin C.R."/>
            <person name="Giannoukos G."/>
            <person name="Goode T."/>
            <person name="Graham J."/>
            <person name="Grandbois E."/>
            <person name="Grewal S."/>
            <person name="Gyaltsen K."/>
            <person name="Hafez N."/>
            <person name="Hagos B."/>
            <person name="Hall J."/>
            <person name="Henson C."/>
            <person name="Hollinger A."/>
            <person name="Honan T."/>
            <person name="Huard M.D."/>
            <person name="Hughes L."/>
            <person name="Hurhula B."/>
            <person name="Husby M.E."/>
            <person name="Kamat A."/>
            <person name="Kanga B."/>
            <person name="Kashin S."/>
            <person name="Khazanovich D."/>
            <person name="Kisner P."/>
            <person name="Lance K."/>
            <person name="Lara M."/>
            <person name="Lee W."/>
            <person name="Lennon N."/>
            <person name="Letendre F."/>
            <person name="LeVine R."/>
            <person name="Lipovsky A."/>
            <person name="Liu X."/>
            <person name="Liu J."/>
            <person name="Liu S."/>
            <person name="Lokyitsang T."/>
            <person name="Lokyitsang Y."/>
            <person name="Lubonja R."/>
            <person name="Lui A."/>
            <person name="MacDonald P."/>
            <person name="Magnisalis V."/>
            <person name="Maru K."/>
            <person name="Matthews C."/>
            <person name="McCusker W."/>
            <person name="McDonough S."/>
            <person name="Mehta T."/>
            <person name="Meldrim J."/>
            <person name="Meneus L."/>
            <person name="Mihai O."/>
            <person name="Mihalev A."/>
            <person name="Mihova T."/>
            <person name="Mittelman R."/>
            <person name="Mlenga V."/>
            <person name="Montmayeur A."/>
            <person name="Mulrain L."/>
            <person name="Navidi A."/>
            <person name="Naylor J."/>
            <person name="Negash T."/>
            <person name="Nguyen T."/>
            <person name="Nguyen N."/>
            <person name="Nicol R."/>
            <person name="Norbu C."/>
            <person name="Norbu N."/>
            <person name="Novod N."/>
            <person name="O'Neill B."/>
            <person name="Osman S."/>
            <person name="Markiewicz E."/>
            <person name="Oyono O.L."/>
            <person name="Patti C."/>
            <person name="Phunkhang P."/>
            <person name="Pierre F."/>
            <person name="Priest M."/>
            <person name="Raghuraman S."/>
            <person name="Rege F."/>
            <person name="Reyes R."/>
            <person name="Rise C."/>
            <person name="Rogov P."/>
            <person name="Ross K."/>
            <person name="Ryan E."/>
            <person name="Settipalli S."/>
            <person name="Shea T."/>
            <person name="Sherpa N."/>
            <person name="Shi L."/>
            <person name="Shih D."/>
            <person name="Sparrow T."/>
            <person name="Spaulding J."/>
            <person name="Stalker J."/>
            <person name="Stange-Thomann N."/>
            <person name="Stavropoulos S."/>
            <person name="Stone C."/>
            <person name="Strader C."/>
            <person name="Tesfaye S."/>
            <person name="Thomson T."/>
            <person name="Thoulutsang Y."/>
            <person name="Thoulutsang D."/>
            <person name="Topham K."/>
            <person name="Topping I."/>
            <person name="Tsamla T."/>
            <person name="Vassiliev H."/>
            <person name="Vo A."/>
            <person name="Wangchuk T."/>
            <person name="Wangdi T."/>
            <person name="Weiand M."/>
            <person name="Wilkinson J."/>
            <person name="Wilson A."/>
            <person name="Yadav S."/>
            <person name="Young G."/>
            <person name="Yu Q."/>
            <person name="Zembek L."/>
            <person name="Zhong D."/>
            <person name="Zimmer A."/>
            <person name="Zwirko Z."/>
            <person name="Jaffe D.B."/>
            <person name="Alvarez P."/>
            <person name="Brockman W."/>
            <person name="Butler J."/>
            <person name="Chin C."/>
            <person name="Gnerre S."/>
            <person name="Grabherr M."/>
            <person name="Kleber M."/>
            <person name="Mauceli E."/>
            <person name="MacCallum I."/>
        </authorList>
    </citation>
    <scope>NUCLEOTIDE SEQUENCE [LARGE SCALE GENOMIC DNA]</scope>
    <source>
        <strain evidence="4">Tucson 14030-0811.24</strain>
    </source>
</reference>
<sequence length="351" mass="39287">MLSSDYMVYVNMAWEWAAWLPYLLITYVFLTLLPKSLVRMKHFANADYEANRNKFHRCYGPELCCHVLAQESSAATKQVKQKTRKPVTRVYPKRQQQQPQSSLAHPREELPPLPVPVKRSNVTKIARMFETGNTSSSGKPTTRVSPLTLPEIRMFGASEESNESTPCASRKSSIASHLRHIEQAMLQLEEELELQHHHHQPQTQPHPVAESVKTSPSSIMATHSDWEPMAVPVLRHGSRRGTSATPSTASPLSSSSPEPPASPVMLRQPTDFCLDLSMENIFQAIARSAEESDSLSPVTCIDDILSERRFSRPLSAYSITDLLNEELASSSSSSTCHHLDEPTYVNVNDAR</sequence>
<dbReference type="KEGG" id="dwi:6645153"/>
<name>B4N379_DROWI</name>
<keyword evidence="2" id="KW-1133">Transmembrane helix</keyword>
<feature type="region of interest" description="Disordered" evidence="1">
    <location>
        <begin position="75"/>
        <end position="115"/>
    </location>
</feature>
<dbReference type="eggNOG" id="ENOG502T7WJ">
    <property type="taxonomic scope" value="Eukaryota"/>
</dbReference>
<accession>B4N379</accession>
<feature type="transmembrane region" description="Helical" evidence="2">
    <location>
        <begin position="16"/>
        <end position="33"/>
    </location>
</feature>
<feature type="region of interest" description="Disordered" evidence="1">
    <location>
        <begin position="194"/>
        <end position="214"/>
    </location>
</feature>
<feature type="compositionally biased region" description="Low complexity" evidence="1">
    <location>
        <begin position="242"/>
        <end position="256"/>
    </location>
</feature>
<dbReference type="STRING" id="7260.B4N379"/>
<gene>
    <name evidence="3" type="primary">Dwil\GK12649</name>
    <name evidence="3" type="ORF">Dwil_GK12649</name>
</gene>
<dbReference type="FunCoup" id="B4N379">
    <property type="interactions" value="3"/>
</dbReference>
<dbReference type="HOGENOM" id="CLU_861259_0_0_1"/>
<dbReference type="EMBL" id="CH964062">
    <property type="protein sequence ID" value="EDW78818.1"/>
    <property type="molecule type" value="Genomic_DNA"/>
</dbReference>
<dbReference type="Proteomes" id="UP000007798">
    <property type="component" value="Unassembled WGS sequence"/>
</dbReference>
<protein>
    <submittedName>
        <fullName evidence="3">Uncharacterized protein</fullName>
    </submittedName>
</protein>
<keyword evidence="2" id="KW-0812">Transmembrane</keyword>
<dbReference type="OMA" id="IARMFES"/>
<feature type="compositionally biased region" description="Polar residues" evidence="1">
    <location>
        <begin position="94"/>
        <end position="103"/>
    </location>
</feature>
<evidence type="ECO:0000313" key="3">
    <source>
        <dbReference type="EMBL" id="EDW78818.1"/>
    </source>
</evidence>
<feature type="region of interest" description="Disordered" evidence="1">
    <location>
        <begin position="237"/>
        <end position="266"/>
    </location>
</feature>
<keyword evidence="4" id="KW-1185">Reference proteome</keyword>
<evidence type="ECO:0000256" key="1">
    <source>
        <dbReference type="SAM" id="MobiDB-lite"/>
    </source>
</evidence>
<dbReference type="AlphaFoldDB" id="B4N379"/>
<evidence type="ECO:0000313" key="4">
    <source>
        <dbReference type="Proteomes" id="UP000007798"/>
    </source>
</evidence>
<dbReference type="InParanoid" id="B4N379"/>
<proteinExistence type="predicted"/>
<dbReference type="OrthoDB" id="7995199at2759"/>
<evidence type="ECO:0000256" key="2">
    <source>
        <dbReference type="SAM" id="Phobius"/>
    </source>
</evidence>
<dbReference type="PhylomeDB" id="B4N379"/>
<organism evidence="3 4">
    <name type="scientific">Drosophila willistoni</name>
    <name type="common">Fruit fly</name>
    <dbReference type="NCBI Taxonomy" id="7260"/>
    <lineage>
        <taxon>Eukaryota</taxon>
        <taxon>Metazoa</taxon>
        <taxon>Ecdysozoa</taxon>
        <taxon>Arthropoda</taxon>
        <taxon>Hexapoda</taxon>
        <taxon>Insecta</taxon>
        <taxon>Pterygota</taxon>
        <taxon>Neoptera</taxon>
        <taxon>Endopterygota</taxon>
        <taxon>Diptera</taxon>
        <taxon>Brachycera</taxon>
        <taxon>Muscomorpha</taxon>
        <taxon>Ephydroidea</taxon>
        <taxon>Drosophilidae</taxon>
        <taxon>Drosophila</taxon>
        <taxon>Sophophora</taxon>
    </lineage>
</organism>
<keyword evidence="2" id="KW-0472">Membrane</keyword>
<feature type="region of interest" description="Disordered" evidence="1">
    <location>
        <begin position="330"/>
        <end position="351"/>
    </location>
</feature>